<dbReference type="HOGENOM" id="CLU_2808600_0_0_7"/>
<accession>Q0C6J4</accession>
<name>Q0C6J4_SYNC1</name>
<evidence type="ECO:0000313" key="2">
    <source>
        <dbReference type="Proteomes" id="UP000002534"/>
    </source>
</evidence>
<dbReference type="AlphaFoldDB" id="Q0C6J4"/>
<reference evidence="1 2" key="2">
    <citation type="journal article" date="2012" name="BMC Genomics">
        <title>The genome of Pelobacter carbinolicus reveals surprising metabolic capabilities and physiological features.</title>
        <authorList>
            <person name="Aklujkar M."/>
            <person name="Haveman S.A."/>
            <person name="Didonato R.Jr."/>
            <person name="Chertkov O."/>
            <person name="Han C.S."/>
            <person name="Land M.L."/>
            <person name="Brown P."/>
            <person name="Lovley D.R."/>
        </authorList>
    </citation>
    <scope>NUCLEOTIDE SEQUENCE [LARGE SCALE GENOMIC DNA]</scope>
    <source>
        <strain evidence="2">DSM 2380 / NBRC 103641 / GraBd1</strain>
    </source>
</reference>
<proteinExistence type="predicted"/>
<organism evidence="1 2">
    <name type="scientific">Syntrophotalea carbinolica (strain DSM 2380 / NBRC 103641 / GraBd1)</name>
    <name type="common">Pelobacter carbinolicus</name>
    <dbReference type="NCBI Taxonomy" id="338963"/>
    <lineage>
        <taxon>Bacteria</taxon>
        <taxon>Pseudomonadati</taxon>
        <taxon>Thermodesulfobacteriota</taxon>
        <taxon>Desulfuromonadia</taxon>
        <taxon>Desulfuromonadales</taxon>
        <taxon>Syntrophotaleaceae</taxon>
        <taxon>Syntrophotalea</taxon>
    </lineage>
</organism>
<dbReference type="Proteomes" id="UP000002534">
    <property type="component" value="Chromosome"/>
</dbReference>
<dbReference type="EMBL" id="CP000142">
    <property type="protein sequence ID" value="ABI81944.1"/>
    <property type="molecule type" value="Genomic_DNA"/>
</dbReference>
<evidence type="ECO:0000313" key="1">
    <source>
        <dbReference type="EMBL" id="ABI81944.1"/>
    </source>
</evidence>
<dbReference type="STRING" id="338963.Pcar_3328"/>
<keyword evidence="2" id="KW-1185">Reference proteome</keyword>
<gene>
    <name evidence="1" type="ordered locus">Pcar_3328</name>
</gene>
<protein>
    <submittedName>
        <fullName evidence="1">Uncharacterized protein</fullName>
    </submittedName>
</protein>
<sequence>MEPVAIFGTWGETTRKTPHRIHDYHLGEIFSALLCGSDMGNIKKSDVGVISIFTYFYGYRREYTIFL</sequence>
<reference evidence="2" key="1">
    <citation type="submission" date="2005-10" db="EMBL/GenBank/DDBJ databases">
        <title>Complete sequence of Pelobacter carbinolicus DSM 2380.</title>
        <authorList>
            <person name="Copeland A."/>
            <person name="Lucas S."/>
            <person name="Lapidus A."/>
            <person name="Barry K."/>
            <person name="Detter J.C."/>
            <person name="Glavina T."/>
            <person name="Hammon N."/>
            <person name="Israni S."/>
            <person name="Pitluck S."/>
            <person name="Chertkov O."/>
            <person name="Schmutz J."/>
            <person name="Larimer F."/>
            <person name="Land M."/>
            <person name="Kyrpides N."/>
            <person name="Ivanova N."/>
            <person name="Richardson P."/>
        </authorList>
    </citation>
    <scope>NUCLEOTIDE SEQUENCE [LARGE SCALE GENOMIC DNA]</scope>
    <source>
        <strain evidence="2">DSM 2380 / NBRC 103641 / GraBd1</strain>
    </source>
</reference>
<dbReference type="KEGG" id="pca:Pcar_3328"/>